<organism evidence="1 2">
    <name type="scientific">Bathymodiolus thermophilus thioautotrophic gill symbiont</name>
    <dbReference type="NCBI Taxonomy" id="2360"/>
    <lineage>
        <taxon>Bacteria</taxon>
        <taxon>Pseudomonadati</taxon>
        <taxon>Pseudomonadota</taxon>
        <taxon>Gammaproteobacteria</taxon>
        <taxon>sulfur-oxidizing symbionts</taxon>
    </lineage>
</organism>
<proteinExistence type="predicted"/>
<accession>A0A1J5TU90</accession>
<name>A0A1J5TU90_9GAMM</name>
<evidence type="ECO:0000313" key="1">
    <source>
        <dbReference type="EMBL" id="OIR24395.1"/>
    </source>
</evidence>
<evidence type="ECO:0000313" key="2">
    <source>
        <dbReference type="Proteomes" id="UP000182798"/>
    </source>
</evidence>
<protein>
    <submittedName>
        <fullName evidence="1">Uncharacterized protein</fullName>
    </submittedName>
</protein>
<dbReference type="Proteomes" id="UP000182798">
    <property type="component" value="Unassembled WGS sequence"/>
</dbReference>
<comment type="caution">
    <text evidence="1">The sequence shown here is derived from an EMBL/GenBank/DDBJ whole genome shotgun (WGS) entry which is preliminary data.</text>
</comment>
<dbReference type="EMBL" id="MIQH01000688">
    <property type="protein sequence ID" value="OIR24395.1"/>
    <property type="molecule type" value="Genomic_DNA"/>
</dbReference>
<gene>
    <name evidence="1" type="ORF">BGC33_03450</name>
</gene>
<dbReference type="AlphaFoldDB" id="A0A1J5TU90"/>
<reference evidence="2" key="1">
    <citation type="submission" date="2016-09" db="EMBL/GenBank/DDBJ databases">
        <title>Genome Sequence of Bathymodiolus thermophilus sulfur-oxidizing gill endosymbiont.</title>
        <authorList>
            <person name="Ponnudurai R."/>
            <person name="Kleiner M."/>
            <person name="Sayavedra L."/>
            <person name="Thuermer A."/>
            <person name="Felbeck H."/>
            <person name="Schlueter R."/>
            <person name="Schweder T."/>
            <person name="Markert S."/>
        </authorList>
    </citation>
    <scope>NUCLEOTIDE SEQUENCE [LARGE SCALE GENOMIC DNA]</scope>
    <source>
        <strain evidence="2">BAT/CrabSpa'14</strain>
    </source>
</reference>
<sequence length="69" mass="8216">MIIYIYAKASYNKTFESISDKNDINSRISIENNRLKLSPQSLDNVWLLAKIRQQLLRYQQILSLFLRPK</sequence>